<evidence type="ECO:0000256" key="1">
    <source>
        <dbReference type="SAM" id="Coils"/>
    </source>
</evidence>
<dbReference type="RefSeq" id="WP_164655395.1">
    <property type="nucleotide sequence ID" value="NZ_JAAIJR010000092.1"/>
</dbReference>
<evidence type="ECO:0000313" key="4">
    <source>
        <dbReference type="Proteomes" id="UP000471640"/>
    </source>
</evidence>
<keyword evidence="1" id="KW-0175">Coiled coil</keyword>
<gene>
    <name evidence="3" type="ORF">G3480_18650</name>
</gene>
<proteinExistence type="predicted"/>
<sequence length="305" mass="34920">MSLTEYVWTLGLAEALAVSLILCILLFVKWRRLKRQLDAVSDSSARVAALLSRDIEAIEASASSDAATCDLRAAYLRALASPFRCRQVHDEDAWKAVLETFHNCFDDLALESALPSPQSRETQNAAGLDAPGIESLQPEFDVHIDEHIETLIERYRLTRGSLDANHETMDDFEAKYQHLQDVNEGLRTTLDDFLPLHGNDKLREDLDEARRCGEAILKSASVAKRNFKLLAHQCEDLETYIRQLQTTIRGYRASVRELIVARDSYIEQANELSEKLELREKLVERLRHNYDLLRQEYDRLYGLTQ</sequence>
<organism evidence="3 4">
    <name type="scientific">Thiorhodococcus mannitoliphagus</name>
    <dbReference type="NCBI Taxonomy" id="329406"/>
    <lineage>
        <taxon>Bacteria</taxon>
        <taxon>Pseudomonadati</taxon>
        <taxon>Pseudomonadota</taxon>
        <taxon>Gammaproteobacteria</taxon>
        <taxon>Chromatiales</taxon>
        <taxon>Chromatiaceae</taxon>
        <taxon>Thiorhodococcus</taxon>
    </lineage>
</organism>
<protein>
    <submittedName>
        <fullName evidence="3">Uncharacterized protein</fullName>
    </submittedName>
</protein>
<feature type="coiled-coil region" evidence="1">
    <location>
        <begin position="255"/>
        <end position="303"/>
    </location>
</feature>
<keyword evidence="2" id="KW-0472">Membrane</keyword>
<keyword evidence="2" id="KW-1133">Transmembrane helix</keyword>
<accession>A0A6P1DX84</accession>
<name>A0A6P1DX84_9GAMM</name>
<evidence type="ECO:0000256" key="2">
    <source>
        <dbReference type="SAM" id="Phobius"/>
    </source>
</evidence>
<dbReference type="Proteomes" id="UP000471640">
    <property type="component" value="Unassembled WGS sequence"/>
</dbReference>
<dbReference type="AlphaFoldDB" id="A0A6P1DX84"/>
<reference evidence="3 4" key="2">
    <citation type="submission" date="2020-02" db="EMBL/GenBank/DDBJ databases">
        <title>Genome sequences of Thiorhodococcus mannitoliphagus and Thiorhodococcus minor, purple sulfur photosynthetic bacteria in the gammaproteobacterial family, Chromatiaceae.</title>
        <authorList>
            <person name="Aviles F.A."/>
            <person name="Meyer T.E."/>
            <person name="Kyndt J.A."/>
        </authorList>
    </citation>
    <scope>NUCLEOTIDE SEQUENCE [LARGE SCALE GENOMIC DNA]</scope>
    <source>
        <strain evidence="3 4">DSM 18266</strain>
    </source>
</reference>
<feature type="transmembrane region" description="Helical" evidence="2">
    <location>
        <begin position="6"/>
        <end position="28"/>
    </location>
</feature>
<comment type="caution">
    <text evidence="3">The sequence shown here is derived from an EMBL/GenBank/DDBJ whole genome shotgun (WGS) entry which is preliminary data.</text>
</comment>
<reference evidence="4" key="1">
    <citation type="journal article" date="2020" name="Microbiol. Resour. Announc.">
        <title>Draft Genome Sequences of Thiorhodococcus mannitoliphagus and Thiorhodococcus minor, Purple Sulfur Photosynthetic Bacteria in the Gammaproteobacterial Family Chromatiaceae.</title>
        <authorList>
            <person name="Aviles F.A."/>
            <person name="Meyer T.E."/>
            <person name="Kyndt J.A."/>
        </authorList>
    </citation>
    <scope>NUCLEOTIDE SEQUENCE [LARGE SCALE GENOMIC DNA]</scope>
    <source>
        <strain evidence="4">DSM 18266</strain>
    </source>
</reference>
<keyword evidence="2" id="KW-0812">Transmembrane</keyword>
<dbReference type="EMBL" id="JAAIJR010000092">
    <property type="protein sequence ID" value="NEX22299.1"/>
    <property type="molecule type" value="Genomic_DNA"/>
</dbReference>
<evidence type="ECO:0000313" key="3">
    <source>
        <dbReference type="EMBL" id="NEX22299.1"/>
    </source>
</evidence>
<keyword evidence="4" id="KW-1185">Reference proteome</keyword>